<feature type="region of interest" description="Disordered" evidence="5">
    <location>
        <begin position="250"/>
        <end position="270"/>
    </location>
</feature>
<evidence type="ECO:0000256" key="4">
    <source>
        <dbReference type="PROSITE-ProRule" id="PRU00175"/>
    </source>
</evidence>
<proteinExistence type="predicted"/>
<keyword evidence="2 4" id="KW-0863">Zinc-finger</keyword>
<evidence type="ECO:0000313" key="8">
    <source>
        <dbReference type="Proteomes" id="UP000054144"/>
    </source>
</evidence>
<dbReference type="InterPro" id="IPR027370">
    <property type="entry name" value="Znf-RING_euk"/>
</dbReference>
<keyword evidence="3" id="KW-0862">Zinc</keyword>
<dbReference type="InterPro" id="IPR017907">
    <property type="entry name" value="Znf_RING_CS"/>
</dbReference>
<evidence type="ECO:0000256" key="5">
    <source>
        <dbReference type="SAM" id="MobiDB-lite"/>
    </source>
</evidence>
<sequence length="665" mass="73735">MDSQNRMSVQSSANHIDATIEIGWVPFEILSNDSVKRPSTASVSPSAWNFPRIMPDANGSESSDGSQAQGLLRANVHFGSKERHCPSSGRRTPSISSAPVALGPISSGLPPRARGTLIGRSATNLRSVHSDCGNEGEHDDGEDEDGDEDEDENEEDELLNNVSVTVPKPANMEAFNLQEVLSQYRFVPGNFQFSTFQVIEVFPFLRHFIKAWPVTEAIRIHLKGKYANKVKKDLRKLRHKRQATLNSGKNTRVAGERYHRRPCSGPRPSATLDRDYRPYTSMMLYSGVDPSRWLQSSLARCGVRAHPSISAADMLWLSVHFRQCPMINYTKNLPNWSTNYFGHMSATSSAKLRTSKSVILYFPSCTTRVFILGLTVIFLPTLADTHFPVITFAMSSSALNNIGVVGGNNSETFTVIDLTRLPSPPSRYTGQSPPPSSQPRHITCGRLNGLLQGRVPPIAAGMLPAPTASVTHARFVCPPGFVESWDLTVTPPQWTIVPIKPELEEPPQPSQSSTTIAQVREALQCSICLDALTHPVSTTCGHTFCAACLLEWCKKEIGAIPCPTCRTYVRYIPTKTYLIQTVASALQQDENNEGDVSEEEWRRVNLVERGAEGEEFRGDNSFPRYYHHIGRYQNRRRPTIVQSDDAPAPTWVVDVLDMDVVWNSG</sequence>
<dbReference type="SUPFAM" id="SSF57850">
    <property type="entry name" value="RING/U-box"/>
    <property type="match status" value="1"/>
</dbReference>
<evidence type="ECO:0000256" key="2">
    <source>
        <dbReference type="ARBA" id="ARBA00022771"/>
    </source>
</evidence>
<dbReference type="GO" id="GO:0005634">
    <property type="term" value="C:nucleus"/>
    <property type="evidence" value="ECO:0007669"/>
    <property type="project" value="TreeGrafter"/>
</dbReference>
<gene>
    <name evidence="7" type="ORF">FISHEDRAFT_60404</name>
</gene>
<dbReference type="EMBL" id="KN882034">
    <property type="protein sequence ID" value="KIY46364.1"/>
    <property type="molecule type" value="Genomic_DNA"/>
</dbReference>
<feature type="domain" description="RING-type" evidence="6">
    <location>
        <begin position="525"/>
        <end position="566"/>
    </location>
</feature>
<dbReference type="SMART" id="SM00184">
    <property type="entry name" value="RING"/>
    <property type="match status" value="1"/>
</dbReference>
<keyword evidence="8" id="KW-1185">Reference proteome</keyword>
<dbReference type="GO" id="GO:0061630">
    <property type="term" value="F:ubiquitin protein ligase activity"/>
    <property type="evidence" value="ECO:0007669"/>
    <property type="project" value="TreeGrafter"/>
</dbReference>
<accession>A0A0D7A7M5</accession>
<name>A0A0D7A7M5_9AGAR</name>
<dbReference type="PROSITE" id="PS50089">
    <property type="entry name" value="ZF_RING_2"/>
    <property type="match status" value="1"/>
</dbReference>
<dbReference type="Pfam" id="PF13445">
    <property type="entry name" value="zf-RING_UBOX"/>
    <property type="match status" value="1"/>
</dbReference>
<dbReference type="OrthoDB" id="3053585at2759"/>
<dbReference type="PANTHER" id="PTHR15898:SF18">
    <property type="entry name" value="GLUCOSE-INDUCED DEGRADATION PROTEIN 4 HOMOLOG"/>
    <property type="match status" value="1"/>
</dbReference>
<feature type="region of interest" description="Disordered" evidence="5">
    <location>
        <begin position="81"/>
        <end position="157"/>
    </location>
</feature>
<dbReference type="InterPro" id="IPR013083">
    <property type="entry name" value="Znf_RING/FYVE/PHD"/>
</dbReference>
<dbReference type="GO" id="GO:0008270">
    <property type="term" value="F:zinc ion binding"/>
    <property type="evidence" value="ECO:0007669"/>
    <property type="project" value="UniProtKB-KW"/>
</dbReference>
<dbReference type="PROSITE" id="PS00518">
    <property type="entry name" value="ZF_RING_1"/>
    <property type="match status" value="1"/>
</dbReference>
<feature type="compositionally biased region" description="Acidic residues" evidence="5">
    <location>
        <begin position="137"/>
        <end position="157"/>
    </location>
</feature>
<evidence type="ECO:0000256" key="3">
    <source>
        <dbReference type="ARBA" id="ARBA00022833"/>
    </source>
</evidence>
<protein>
    <recommendedName>
        <fullName evidence="6">RING-type domain-containing protein</fullName>
    </recommendedName>
</protein>
<evidence type="ECO:0000256" key="1">
    <source>
        <dbReference type="ARBA" id="ARBA00022723"/>
    </source>
</evidence>
<dbReference type="GO" id="GO:0043161">
    <property type="term" value="P:proteasome-mediated ubiquitin-dependent protein catabolic process"/>
    <property type="evidence" value="ECO:0007669"/>
    <property type="project" value="TreeGrafter"/>
</dbReference>
<dbReference type="Proteomes" id="UP000054144">
    <property type="component" value="Unassembled WGS sequence"/>
</dbReference>
<evidence type="ECO:0000259" key="6">
    <source>
        <dbReference type="PROSITE" id="PS50089"/>
    </source>
</evidence>
<dbReference type="AlphaFoldDB" id="A0A0D7A7M5"/>
<dbReference type="Gene3D" id="3.30.40.10">
    <property type="entry name" value="Zinc/RING finger domain, C3HC4 (zinc finger)"/>
    <property type="match status" value="1"/>
</dbReference>
<evidence type="ECO:0000313" key="7">
    <source>
        <dbReference type="EMBL" id="KIY46364.1"/>
    </source>
</evidence>
<dbReference type="PANTHER" id="PTHR15898">
    <property type="entry name" value="BIFUNCTIONAL APOPTOSIS REGULATOR"/>
    <property type="match status" value="1"/>
</dbReference>
<keyword evidence="1" id="KW-0479">Metal-binding</keyword>
<reference evidence="7 8" key="1">
    <citation type="journal article" date="2015" name="Fungal Genet. Biol.">
        <title>Evolution of novel wood decay mechanisms in Agaricales revealed by the genome sequences of Fistulina hepatica and Cylindrobasidium torrendii.</title>
        <authorList>
            <person name="Floudas D."/>
            <person name="Held B.W."/>
            <person name="Riley R."/>
            <person name="Nagy L.G."/>
            <person name="Koehler G."/>
            <person name="Ransdell A.S."/>
            <person name="Younus H."/>
            <person name="Chow J."/>
            <person name="Chiniquy J."/>
            <person name="Lipzen A."/>
            <person name="Tritt A."/>
            <person name="Sun H."/>
            <person name="Haridas S."/>
            <person name="LaButti K."/>
            <person name="Ohm R.A."/>
            <person name="Kues U."/>
            <person name="Blanchette R.A."/>
            <person name="Grigoriev I.V."/>
            <person name="Minto R.E."/>
            <person name="Hibbett D.S."/>
        </authorList>
    </citation>
    <scope>NUCLEOTIDE SEQUENCE [LARGE SCALE GENOMIC DNA]</scope>
    <source>
        <strain evidence="7 8">ATCC 64428</strain>
    </source>
</reference>
<organism evidence="7 8">
    <name type="scientific">Fistulina hepatica ATCC 64428</name>
    <dbReference type="NCBI Taxonomy" id="1128425"/>
    <lineage>
        <taxon>Eukaryota</taxon>
        <taxon>Fungi</taxon>
        <taxon>Dikarya</taxon>
        <taxon>Basidiomycota</taxon>
        <taxon>Agaricomycotina</taxon>
        <taxon>Agaricomycetes</taxon>
        <taxon>Agaricomycetidae</taxon>
        <taxon>Agaricales</taxon>
        <taxon>Fistulinaceae</taxon>
        <taxon>Fistulina</taxon>
    </lineage>
</organism>
<dbReference type="InterPro" id="IPR001841">
    <property type="entry name" value="Znf_RING"/>
</dbReference>